<organism evidence="11 12">
    <name type="scientific">Harryflintia acetispora</name>
    <dbReference type="NCBI Taxonomy" id="1849041"/>
    <lineage>
        <taxon>Bacteria</taxon>
        <taxon>Bacillati</taxon>
        <taxon>Bacillota</taxon>
        <taxon>Clostridia</taxon>
        <taxon>Eubacteriales</taxon>
        <taxon>Oscillospiraceae</taxon>
        <taxon>Harryflintia</taxon>
    </lineage>
</organism>
<dbReference type="Gene3D" id="3.30.420.40">
    <property type="match status" value="2"/>
</dbReference>
<evidence type="ECO:0000256" key="6">
    <source>
        <dbReference type="ARBA" id="ARBA00022777"/>
    </source>
</evidence>
<keyword evidence="7 9" id="KW-0067">ATP-binding</keyword>
<accession>A0A9X8Y8H9</accession>
<dbReference type="NCBIfam" id="TIGR02707">
    <property type="entry name" value="butyr_kinase"/>
    <property type="match status" value="1"/>
</dbReference>
<dbReference type="InterPro" id="IPR023865">
    <property type="entry name" value="Aliphatic_acid_kinase_CS"/>
</dbReference>
<evidence type="ECO:0000256" key="8">
    <source>
        <dbReference type="ARBA" id="ARBA00048596"/>
    </source>
</evidence>
<evidence type="ECO:0000256" key="4">
    <source>
        <dbReference type="ARBA" id="ARBA00022679"/>
    </source>
</evidence>
<evidence type="ECO:0000256" key="7">
    <source>
        <dbReference type="ARBA" id="ARBA00022840"/>
    </source>
</evidence>
<dbReference type="PIRSF" id="PIRSF036458">
    <property type="entry name" value="Butyrate_kin"/>
    <property type="match status" value="1"/>
</dbReference>
<dbReference type="GO" id="GO:0005737">
    <property type="term" value="C:cytoplasm"/>
    <property type="evidence" value="ECO:0007669"/>
    <property type="project" value="UniProtKB-SubCell"/>
</dbReference>
<evidence type="ECO:0000256" key="10">
    <source>
        <dbReference type="RuleBase" id="RU003835"/>
    </source>
</evidence>
<gene>
    <name evidence="9" type="primary">buk</name>
    <name evidence="11" type="ORF">EDD78_104153</name>
</gene>
<dbReference type="GO" id="GO:0005524">
    <property type="term" value="F:ATP binding"/>
    <property type="evidence" value="ECO:0007669"/>
    <property type="project" value="UniProtKB-KW"/>
</dbReference>
<dbReference type="CDD" id="cd24011">
    <property type="entry name" value="ASKHA_NBD_BK"/>
    <property type="match status" value="1"/>
</dbReference>
<evidence type="ECO:0000256" key="1">
    <source>
        <dbReference type="ARBA" id="ARBA00004496"/>
    </source>
</evidence>
<dbReference type="HAMAP" id="MF_00542">
    <property type="entry name" value="Butyrate_kinase"/>
    <property type="match status" value="1"/>
</dbReference>
<dbReference type="PRINTS" id="PR00471">
    <property type="entry name" value="ACETATEKNASE"/>
</dbReference>
<dbReference type="PROSITE" id="PS01076">
    <property type="entry name" value="ACETATE_KINASE_2"/>
    <property type="match status" value="1"/>
</dbReference>
<dbReference type="GO" id="GO:0006083">
    <property type="term" value="P:acetate metabolic process"/>
    <property type="evidence" value="ECO:0007669"/>
    <property type="project" value="TreeGrafter"/>
</dbReference>
<comment type="caution">
    <text evidence="11">The sequence shown here is derived from an EMBL/GenBank/DDBJ whole genome shotgun (WGS) entry which is preliminary data.</text>
</comment>
<dbReference type="PANTHER" id="PTHR21060:SF3">
    <property type="entry name" value="BUTYRATE KINASE 2-RELATED"/>
    <property type="match status" value="1"/>
</dbReference>
<evidence type="ECO:0000313" key="11">
    <source>
        <dbReference type="EMBL" id="TCL43814.1"/>
    </source>
</evidence>
<dbReference type="Proteomes" id="UP000294682">
    <property type="component" value="Unassembled WGS sequence"/>
</dbReference>
<keyword evidence="6 9" id="KW-0418">Kinase</keyword>
<keyword evidence="4 9" id="KW-0808">Transferase</keyword>
<dbReference type="GO" id="GO:0047761">
    <property type="term" value="F:butyrate kinase activity"/>
    <property type="evidence" value="ECO:0007669"/>
    <property type="project" value="UniProtKB-UniRule"/>
</dbReference>
<dbReference type="AlphaFoldDB" id="A0A9X8Y8H9"/>
<keyword evidence="5 9" id="KW-0547">Nucleotide-binding</keyword>
<name>A0A9X8Y8H9_9FIRM</name>
<dbReference type="NCBIfam" id="NF002834">
    <property type="entry name" value="PRK03011.1-5"/>
    <property type="match status" value="1"/>
</dbReference>
<protein>
    <recommendedName>
        <fullName evidence="9">Probable butyrate kinase</fullName>
        <shortName evidence="9">BK</shortName>
        <ecNumber evidence="9">2.7.2.7</ecNumber>
    </recommendedName>
    <alternativeName>
        <fullName evidence="9">Branched-chain carboxylic acid kinase</fullName>
    </alternativeName>
</protein>
<dbReference type="GO" id="GO:0008776">
    <property type="term" value="F:acetate kinase activity"/>
    <property type="evidence" value="ECO:0007669"/>
    <property type="project" value="TreeGrafter"/>
</dbReference>
<evidence type="ECO:0000256" key="5">
    <source>
        <dbReference type="ARBA" id="ARBA00022741"/>
    </source>
</evidence>
<reference evidence="11 12" key="1">
    <citation type="submission" date="2019-03" db="EMBL/GenBank/DDBJ databases">
        <title>Genomic Encyclopedia of Type Strains, Phase IV (KMG-IV): sequencing the most valuable type-strain genomes for metagenomic binning, comparative biology and taxonomic classification.</title>
        <authorList>
            <person name="Goeker M."/>
        </authorList>
    </citation>
    <scope>NUCLEOTIDE SEQUENCE [LARGE SCALE GENOMIC DNA]</scope>
    <source>
        <strain evidence="11 12">DSM 100433</strain>
    </source>
</reference>
<proteinExistence type="inferred from homology"/>
<dbReference type="EC" id="2.7.2.7" evidence="9"/>
<keyword evidence="3 9" id="KW-0963">Cytoplasm</keyword>
<evidence type="ECO:0000256" key="9">
    <source>
        <dbReference type="HAMAP-Rule" id="MF_00542"/>
    </source>
</evidence>
<dbReference type="EMBL" id="SLUK01000004">
    <property type="protein sequence ID" value="TCL43814.1"/>
    <property type="molecule type" value="Genomic_DNA"/>
</dbReference>
<sequence>MGEGGFRVLAIDPGSTSTKIGVYQDGHCLLERNIRHDEAQLRALTPENGDMLPQKGMRKALILEALREAGISPTTLHAVAGRASRLPPMPSGTYLANGDMLADTPSPLLHPAQLGAVLALEIGGEQGIPGFFVDPTVVDEMSEEAHFTGIPGLRRTCIFHALNQKAVARRYAAGRGKRYEDCRLIVAHLGGGISVGAHRCGRVVDVTSPSNGEGPACPTRSGDVPAVPLIRMCFDGNHTERELIGLFSGSGGMLAHLGTSDLRECERRMDEGDRAAARFFCGMAYQIAKAIGAMAAALGGPPEAILLTGGMARSEPLVNRLQEQVGFLAPVLCYPGEDELLALAQGALRVLRGEERAIPYQSGKGE</sequence>
<comment type="similarity">
    <text evidence="2 9 10">Belongs to the acetokinase family.</text>
</comment>
<dbReference type="Pfam" id="PF00871">
    <property type="entry name" value="Acetate_kinase"/>
    <property type="match status" value="1"/>
</dbReference>
<keyword evidence="12" id="KW-1185">Reference proteome</keyword>
<dbReference type="InterPro" id="IPR011245">
    <property type="entry name" value="Butyrate_kin"/>
</dbReference>
<dbReference type="PANTHER" id="PTHR21060">
    <property type="entry name" value="ACETATE KINASE"/>
    <property type="match status" value="1"/>
</dbReference>
<comment type="catalytic activity">
    <reaction evidence="8 9">
        <text>butanoate + ATP = butanoyl phosphate + ADP</text>
        <dbReference type="Rhea" id="RHEA:13585"/>
        <dbReference type="ChEBI" id="CHEBI:17968"/>
        <dbReference type="ChEBI" id="CHEBI:30616"/>
        <dbReference type="ChEBI" id="CHEBI:58079"/>
        <dbReference type="ChEBI" id="CHEBI:456216"/>
        <dbReference type="EC" id="2.7.2.7"/>
    </reaction>
</comment>
<dbReference type="InterPro" id="IPR043129">
    <property type="entry name" value="ATPase_NBD"/>
</dbReference>
<evidence type="ECO:0000256" key="3">
    <source>
        <dbReference type="ARBA" id="ARBA00022490"/>
    </source>
</evidence>
<dbReference type="RefSeq" id="WP_132084383.1">
    <property type="nucleotide sequence ID" value="NZ_SLUK01000004.1"/>
</dbReference>
<dbReference type="InterPro" id="IPR000890">
    <property type="entry name" value="Aliphatic_acid_kin_short-chain"/>
</dbReference>
<evidence type="ECO:0000256" key="2">
    <source>
        <dbReference type="ARBA" id="ARBA00008748"/>
    </source>
</evidence>
<evidence type="ECO:0000313" key="12">
    <source>
        <dbReference type="Proteomes" id="UP000294682"/>
    </source>
</evidence>
<dbReference type="SUPFAM" id="SSF53067">
    <property type="entry name" value="Actin-like ATPase domain"/>
    <property type="match status" value="2"/>
</dbReference>
<comment type="subcellular location">
    <subcellularLocation>
        <location evidence="1 9">Cytoplasm</location>
    </subcellularLocation>
</comment>